<dbReference type="EMBL" id="CP093347">
    <property type="protein sequence ID" value="WOH01974.1"/>
    <property type="molecule type" value="Genomic_DNA"/>
</dbReference>
<dbReference type="PANTHER" id="PTHR46034:SF7">
    <property type="entry name" value="INFLUENZA VIRUS NS1A-BINDING PROTEIN"/>
    <property type="match status" value="1"/>
</dbReference>
<dbReference type="AlphaFoldDB" id="A0AAF0X7V9"/>
<organism evidence="6 7">
    <name type="scientific">Daucus carota subsp. sativus</name>
    <name type="common">Carrot</name>
    <dbReference type="NCBI Taxonomy" id="79200"/>
    <lineage>
        <taxon>Eukaryota</taxon>
        <taxon>Viridiplantae</taxon>
        <taxon>Streptophyta</taxon>
        <taxon>Embryophyta</taxon>
        <taxon>Tracheophyta</taxon>
        <taxon>Spermatophyta</taxon>
        <taxon>Magnoliopsida</taxon>
        <taxon>eudicotyledons</taxon>
        <taxon>Gunneridae</taxon>
        <taxon>Pentapetalae</taxon>
        <taxon>asterids</taxon>
        <taxon>campanulids</taxon>
        <taxon>Apiales</taxon>
        <taxon>Apiaceae</taxon>
        <taxon>Apioideae</taxon>
        <taxon>Scandiceae</taxon>
        <taxon>Daucinae</taxon>
        <taxon>Daucus</taxon>
        <taxon>Daucus sect. Daucus</taxon>
    </lineage>
</organism>
<proteinExistence type="predicted"/>
<keyword evidence="7" id="KW-1185">Reference proteome</keyword>
<keyword evidence="3" id="KW-0175">Coiled coil</keyword>
<dbReference type="GO" id="GO:0034976">
    <property type="term" value="P:response to endoplasmic reticulum stress"/>
    <property type="evidence" value="ECO:0007669"/>
    <property type="project" value="InterPro"/>
</dbReference>
<dbReference type="Gene3D" id="2.120.10.80">
    <property type="entry name" value="Kelch-type beta propeller"/>
    <property type="match status" value="1"/>
</dbReference>
<evidence type="ECO:0000256" key="4">
    <source>
        <dbReference type="SAM" id="MobiDB-lite"/>
    </source>
</evidence>
<keyword evidence="2" id="KW-0677">Repeat</keyword>
<dbReference type="SMART" id="SM00612">
    <property type="entry name" value="Kelch"/>
    <property type="match status" value="6"/>
</dbReference>
<gene>
    <name evidence="6" type="ORF">DCAR_0521361</name>
</gene>
<dbReference type="SMART" id="SM00767">
    <property type="entry name" value="DCD"/>
    <property type="match status" value="1"/>
</dbReference>
<dbReference type="InterPro" id="IPR015915">
    <property type="entry name" value="Kelch-typ_b-propeller"/>
</dbReference>
<evidence type="ECO:0000256" key="2">
    <source>
        <dbReference type="ARBA" id="ARBA00022737"/>
    </source>
</evidence>
<dbReference type="InterPro" id="IPR013989">
    <property type="entry name" value="Dev_and_cell_death_domain"/>
</dbReference>
<reference evidence="6" key="1">
    <citation type="journal article" date="2016" name="Nat. Genet.">
        <title>A high-quality carrot genome assembly provides new insights into carotenoid accumulation and asterid genome evolution.</title>
        <authorList>
            <person name="Iorizzo M."/>
            <person name="Ellison S."/>
            <person name="Senalik D."/>
            <person name="Zeng P."/>
            <person name="Satapoomin P."/>
            <person name="Huang J."/>
            <person name="Bowman M."/>
            <person name="Iovene M."/>
            <person name="Sanseverino W."/>
            <person name="Cavagnaro P."/>
            <person name="Yildiz M."/>
            <person name="Macko-Podgorni A."/>
            <person name="Moranska E."/>
            <person name="Grzebelus E."/>
            <person name="Grzebelus D."/>
            <person name="Ashrafi H."/>
            <person name="Zheng Z."/>
            <person name="Cheng S."/>
            <person name="Spooner D."/>
            <person name="Van Deynze A."/>
            <person name="Simon P."/>
        </authorList>
    </citation>
    <scope>NUCLEOTIDE SEQUENCE</scope>
    <source>
        <tissue evidence="6">Leaf</tissue>
    </source>
</reference>
<evidence type="ECO:0000259" key="5">
    <source>
        <dbReference type="PROSITE" id="PS51222"/>
    </source>
</evidence>
<dbReference type="Pfam" id="PF24981">
    <property type="entry name" value="Beta-prop_ATRN-LZTR1"/>
    <property type="match status" value="1"/>
</dbReference>
<feature type="coiled-coil region" evidence="3">
    <location>
        <begin position="318"/>
        <end position="345"/>
    </location>
</feature>
<dbReference type="PANTHER" id="PTHR46034">
    <property type="match status" value="1"/>
</dbReference>
<evidence type="ECO:0000256" key="1">
    <source>
        <dbReference type="ARBA" id="ARBA00022441"/>
    </source>
</evidence>
<feature type="domain" description="DCD" evidence="5">
    <location>
        <begin position="34"/>
        <end position="166"/>
    </location>
</feature>
<evidence type="ECO:0000313" key="7">
    <source>
        <dbReference type="Proteomes" id="UP000077755"/>
    </source>
</evidence>
<dbReference type="PROSITE" id="PS51222">
    <property type="entry name" value="DCD"/>
    <property type="match status" value="1"/>
</dbReference>
<dbReference type="SUPFAM" id="SSF50965">
    <property type="entry name" value="Galactose oxidase, central domain"/>
    <property type="match status" value="1"/>
</dbReference>
<sequence>MGAGRKTQTFVLNDNKIPILNQAPYSGFRNLGKSQLGGVIFGCKNATLKECLNNQLFGLPAPHMSYVKNIDPGLPLFLFNYSTRRLHGIFEAASPGKLNINQYGWTDGLVKTSYPAQVQVRLRVQCQSLHEEQFKPIIVDNYFKSNHFWFELDHAQTDRLISLLSSVVIAPNTSALQLTKERKIPLTSQWREKGNEGFDTAVSNVDVAHSSSSDGSPDDLVVDCNHSFEAYSDRRTIEESEKDIMYMKLKEMAFKRLDPSLSVEDNVVTDGENSEHEGLLKKQAISEEKLEITSVKSQDDLSGLAQLTKRVEELTAFKTEQSQKMEYLQQKLVHAETEIKCLKDRCLVLESRSNTYVAKGDNTASEAFTELDPDINEFMYLIGGYDGLQWLSALDTYSPLLDTVKSLQPMNCARAYASVARFNDEIYVFGGGNCSVWYETVESYHPARKTWTSRPSLNRVKGSLAGATVNNKLFALGGGNGHESYSDVEMLDLDVGRWIPTRSMIHKRFAFAAVEHNGAIYAVGGFDGTRYLESVERFDPREHTWTSIASMKTQRGCHSLTVLNEKLYALGGYDGKEMVSSLEIFDPRAGAWMTGEPMNQQRGYAAAAVLKDSMYIIGGLDCRENIVETIECYKEGQGWQLTNLKAIGRRCFASAIRVINLVSIYYQDISTVLNMFIRKIDFIGPTIGENRVGDRGSGRGNVKNRTRPDPRYFFKVVPVPRPVPEKILESPHHSVRGSGRDRAGRD</sequence>
<dbReference type="Pfam" id="PF10539">
    <property type="entry name" value="Dev_Cell_Death"/>
    <property type="match status" value="1"/>
</dbReference>
<feature type="region of interest" description="Disordered" evidence="4">
    <location>
        <begin position="724"/>
        <end position="746"/>
    </location>
</feature>
<dbReference type="Proteomes" id="UP000077755">
    <property type="component" value="Chromosome 5"/>
</dbReference>
<dbReference type="InterPro" id="IPR044832">
    <property type="entry name" value="NRP-like"/>
</dbReference>
<dbReference type="InterPro" id="IPR056737">
    <property type="entry name" value="Beta-prop_ATRN-MKLN-like"/>
</dbReference>
<protein>
    <recommendedName>
        <fullName evidence="5">DCD domain-containing protein</fullName>
    </recommendedName>
</protein>
<keyword evidence="1" id="KW-0880">Kelch repeat</keyword>
<evidence type="ECO:0000313" key="6">
    <source>
        <dbReference type="EMBL" id="WOH01974.1"/>
    </source>
</evidence>
<name>A0AAF0X7V9_DAUCS</name>
<evidence type="ECO:0000256" key="3">
    <source>
        <dbReference type="SAM" id="Coils"/>
    </source>
</evidence>
<dbReference type="InterPro" id="IPR011043">
    <property type="entry name" value="Gal_Oxase/kelch_b-propeller"/>
</dbReference>
<reference evidence="6" key="2">
    <citation type="submission" date="2022-03" db="EMBL/GenBank/DDBJ databases">
        <title>Draft title - Genomic analysis of global carrot germplasm unveils the trajectory of domestication and the origin of high carotenoid orange carrot.</title>
        <authorList>
            <person name="Iorizzo M."/>
            <person name="Ellison S."/>
            <person name="Senalik D."/>
            <person name="Macko-Podgorni A."/>
            <person name="Grzebelus D."/>
            <person name="Bostan H."/>
            <person name="Rolling W."/>
            <person name="Curaba J."/>
            <person name="Simon P."/>
        </authorList>
    </citation>
    <scope>NUCLEOTIDE SEQUENCE</scope>
    <source>
        <tissue evidence="6">Leaf</tissue>
    </source>
</reference>
<accession>A0AAF0X7V9</accession>
<dbReference type="InterPro" id="IPR006652">
    <property type="entry name" value="Kelch_1"/>
</dbReference>